<dbReference type="PANTHER" id="PTHR30173">
    <property type="entry name" value="SIGMA 19 FACTOR"/>
    <property type="match status" value="1"/>
</dbReference>
<feature type="domain" description="RNA polymerase sigma-70 region 2" evidence="2">
    <location>
        <begin position="4"/>
        <end position="68"/>
    </location>
</feature>
<dbReference type="InterPro" id="IPR007627">
    <property type="entry name" value="RNA_pol_sigma70_r2"/>
</dbReference>
<dbReference type="Proteomes" id="UP000196877">
    <property type="component" value="Chromosome"/>
</dbReference>
<reference evidence="4 5" key="1">
    <citation type="submission" date="2017-06" db="EMBL/GenBank/DDBJ databases">
        <title>Genome sequence of Bacillus sonorensis strain SRCM101395.</title>
        <authorList>
            <person name="Cho S.H."/>
        </authorList>
    </citation>
    <scope>NUCLEOTIDE SEQUENCE [LARGE SCALE GENOMIC DNA]</scope>
    <source>
        <strain evidence="4 5">SRCM101395</strain>
    </source>
</reference>
<dbReference type="NCBIfam" id="TIGR02937">
    <property type="entry name" value="sigma70-ECF"/>
    <property type="match status" value="1"/>
</dbReference>
<evidence type="ECO:0000313" key="4">
    <source>
        <dbReference type="EMBL" id="ASB91549.1"/>
    </source>
</evidence>
<comment type="subunit">
    <text evidence="1">Interacts transiently with the RNA polymerase catalytic core formed by RpoA, RpoB, RpoC and RpoZ (2 alpha, 1 beta, 1 beta' and 1 omega subunit) to form the RNA polymerase holoenzyme that can initiate transcription.</text>
</comment>
<dbReference type="InterPro" id="IPR032710">
    <property type="entry name" value="NTF2-like_dom_sf"/>
</dbReference>
<dbReference type="InterPro" id="IPR013249">
    <property type="entry name" value="RNA_pol_sigma70_r4_t2"/>
</dbReference>
<dbReference type="RefSeq" id="WP_006639824.1">
    <property type="nucleotide sequence ID" value="NZ_BORD01000001.1"/>
</dbReference>
<sequence length="285" mass="32883">MDVYQTYWSLLHSVAYRMVGSLQDAEDIVQELFADLQERDISQIEEIQPYLLKSITNRCINFLKSARKKREVYVGEWLPEPQITLAEQNPAEVVVKDEMISYALLVVMSRLNPVERAVFMFREVFGYNYKEISSIIEKSEANCRKIYSRIKHKVSGELSAVSKPKEEHQLAELFIASTKAGDFDDFARRLAEEAVLYTDGGGKVRSAIRPIYGRSRIYAFFKGIASKGRLAGHLRYVSINGQRGVLIERNKRPIYAICFAWSPKRDKIQHVYIISNPDKLKHIHM</sequence>
<dbReference type="InterPro" id="IPR036388">
    <property type="entry name" value="WH-like_DNA-bd_sf"/>
</dbReference>
<gene>
    <name evidence="4" type="ORF">S101395_05070</name>
</gene>
<keyword evidence="5" id="KW-1185">Reference proteome</keyword>
<organism evidence="4 5">
    <name type="scientific">Bacillus sonorensis</name>
    <dbReference type="NCBI Taxonomy" id="119858"/>
    <lineage>
        <taxon>Bacteria</taxon>
        <taxon>Bacillati</taxon>
        <taxon>Bacillota</taxon>
        <taxon>Bacilli</taxon>
        <taxon>Bacillales</taxon>
        <taxon>Bacillaceae</taxon>
        <taxon>Bacillus</taxon>
    </lineage>
</organism>
<dbReference type="NCBIfam" id="TIGR02957">
    <property type="entry name" value="SigX4"/>
    <property type="match status" value="1"/>
</dbReference>
<evidence type="ECO:0000259" key="2">
    <source>
        <dbReference type="Pfam" id="PF04542"/>
    </source>
</evidence>
<feature type="domain" description="RNA polymerase sigma factor 70 region 4 type 2" evidence="3">
    <location>
        <begin position="103"/>
        <end position="151"/>
    </location>
</feature>
<evidence type="ECO:0000313" key="5">
    <source>
        <dbReference type="Proteomes" id="UP000196877"/>
    </source>
</evidence>
<dbReference type="PANTHER" id="PTHR30173:SF36">
    <property type="entry name" value="ECF RNA POLYMERASE SIGMA FACTOR SIGJ"/>
    <property type="match status" value="1"/>
</dbReference>
<dbReference type="InterPro" id="IPR014284">
    <property type="entry name" value="RNA_pol_sigma-70_dom"/>
</dbReference>
<protein>
    <submittedName>
        <fullName evidence="4">ECF RNA polymerase sigma factor SigI</fullName>
    </submittedName>
</protein>
<dbReference type="InterPro" id="IPR052704">
    <property type="entry name" value="ECF_Sigma-70_Domain"/>
</dbReference>
<dbReference type="EMBL" id="CP021920">
    <property type="protein sequence ID" value="ASB91549.1"/>
    <property type="molecule type" value="Genomic_DNA"/>
</dbReference>
<dbReference type="SUPFAM" id="SSF88946">
    <property type="entry name" value="Sigma2 domain of RNA polymerase sigma factors"/>
    <property type="match status" value="1"/>
</dbReference>
<name>A0ABM6LQ04_9BACI</name>
<accession>A0ABM6LQ04</accession>
<evidence type="ECO:0000256" key="1">
    <source>
        <dbReference type="ARBA" id="ARBA00011344"/>
    </source>
</evidence>
<dbReference type="NCBIfam" id="NF007214">
    <property type="entry name" value="PRK09636.1"/>
    <property type="match status" value="1"/>
</dbReference>
<dbReference type="SUPFAM" id="SSF54427">
    <property type="entry name" value="NTF2-like"/>
    <property type="match status" value="1"/>
</dbReference>
<dbReference type="Pfam" id="PF08281">
    <property type="entry name" value="Sigma70_r4_2"/>
    <property type="match status" value="1"/>
</dbReference>
<dbReference type="InterPro" id="IPR013324">
    <property type="entry name" value="RNA_pol_sigma_r3/r4-like"/>
</dbReference>
<dbReference type="InterPro" id="IPR013325">
    <property type="entry name" value="RNA_pol_sigma_r2"/>
</dbReference>
<proteinExistence type="predicted"/>
<dbReference type="Gene3D" id="1.10.10.10">
    <property type="entry name" value="Winged helix-like DNA-binding domain superfamily/Winged helix DNA-binding domain"/>
    <property type="match status" value="1"/>
</dbReference>
<dbReference type="InterPro" id="IPR014303">
    <property type="entry name" value="RNA_pol_sigma-70_ECF"/>
</dbReference>
<evidence type="ECO:0000259" key="3">
    <source>
        <dbReference type="Pfam" id="PF08281"/>
    </source>
</evidence>
<dbReference type="Pfam" id="PF04542">
    <property type="entry name" value="Sigma70_r2"/>
    <property type="match status" value="1"/>
</dbReference>
<dbReference type="SUPFAM" id="SSF88659">
    <property type="entry name" value="Sigma3 and sigma4 domains of RNA polymerase sigma factors"/>
    <property type="match status" value="1"/>
</dbReference>
<dbReference type="GeneID" id="92855945"/>
<dbReference type="Gene3D" id="1.10.1740.10">
    <property type="match status" value="1"/>
</dbReference>